<dbReference type="InterPro" id="IPR039661">
    <property type="entry name" value="ELP3"/>
</dbReference>
<dbReference type="RefSeq" id="WP_132252289.1">
    <property type="nucleotide sequence ID" value="NZ_SMAL01000005.1"/>
</dbReference>
<keyword evidence="9" id="KW-1185">Reference proteome</keyword>
<dbReference type="InterPro" id="IPR007197">
    <property type="entry name" value="rSAM"/>
</dbReference>
<dbReference type="GO" id="GO:0051539">
    <property type="term" value="F:4 iron, 4 sulfur cluster binding"/>
    <property type="evidence" value="ECO:0007669"/>
    <property type="project" value="UniProtKB-KW"/>
</dbReference>
<protein>
    <recommendedName>
        <fullName evidence="7">Radical SAM core domain-containing protein</fullName>
    </recommendedName>
</protein>
<evidence type="ECO:0000313" key="8">
    <source>
        <dbReference type="EMBL" id="TCT14649.1"/>
    </source>
</evidence>
<gene>
    <name evidence="8" type="ORF">EDC18_105130</name>
</gene>
<dbReference type="Gene3D" id="3.80.30.20">
    <property type="entry name" value="tm_1862 like domain"/>
    <property type="match status" value="1"/>
</dbReference>
<evidence type="ECO:0000256" key="4">
    <source>
        <dbReference type="ARBA" id="ARBA00022723"/>
    </source>
</evidence>
<dbReference type="InterPro" id="IPR005911">
    <property type="entry name" value="YhcC-like"/>
</dbReference>
<feature type="domain" description="Radical SAM core" evidence="7">
    <location>
        <begin position="18"/>
        <end position="259"/>
    </location>
</feature>
<keyword evidence="3" id="KW-0949">S-adenosyl-L-methionine</keyword>
<keyword evidence="5" id="KW-0408">Iron</keyword>
<dbReference type="NCBIfam" id="TIGR01212">
    <property type="entry name" value="TIGR01212 family radical SAM protein"/>
    <property type="match status" value="1"/>
</dbReference>
<reference evidence="8 9" key="1">
    <citation type="submission" date="2019-03" db="EMBL/GenBank/DDBJ databases">
        <title>Genomic Encyclopedia of Type Strains, Phase IV (KMG-IV): sequencing the most valuable type-strain genomes for metagenomic binning, comparative biology and taxonomic classification.</title>
        <authorList>
            <person name="Goeker M."/>
        </authorList>
    </citation>
    <scope>NUCLEOTIDE SEQUENCE [LARGE SCALE GENOMIC DNA]</scope>
    <source>
        <strain evidence="8 9">DSM 24629</strain>
    </source>
</reference>
<evidence type="ECO:0000259" key="7">
    <source>
        <dbReference type="PROSITE" id="PS51918"/>
    </source>
</evidence>
<dbReference type="SFLD" id="SFLDS00029">
    <property type="entry name" value="Radical_SAM"/>
    <property type="match status" value="1"/>
</dbReference>
<dbReference type="InterPro" id="IPR032432">
    <property type="entry name" value="Radical_SAM_C"/>
</dbReference>
<dbReference type="PROSITE" id="PS51918">
    <property type="entry name" value="RADICAL_SAM"/>
    <property type="match status" value="1"/>
</dbReference>
<dbReference type="InterPro" id="IPR058240">
    <property type="entry name" value="rSAM_sf"/>
</dbReference>
<dbReference type="SUPFAM" id="SSF102114">
    <property type="entry name" value="Radical SAM enzymes"/>
    <property type="match status" value="1"/>
</dbReference>
<evidence type="ECO:0000313" key="9">
    <source>
        <dbReference type="Proteomes" id="UP000294902"/>
    </source>
</evidence>
<evidence type="ECO:0000256" key="6">
    <source>
        <dbReference type="ARBA" id="ARBA00023014"/>
    </source>
</evidence>
<dbReference type="GO" id="GO:0046872">
    <property type="term" value="F:metal ion binding"/>
    <property type="evidence" value="ECO:0007669"/>
    <property type="project" value="UniProtKB-KW"/>
</dbReference>
<dbReference type="OrthoDB" id="9801689at2"/>
<dbReference type="InterPro" id="IPR023404">
    <property type="entry name" value="rSAM_horseshoe"/>
</dbReference>
<keyword evidence="4" id="KW-0479">Metal-binding</keyword>
<dbReference type="CDD" id="cd01335">
    <property type="entry name" value="Radical_SAM"/>
    <property type="match status" value="1"/>
</dbReference>
<proteinExistence type="predicted"/>
<dbReference type="EMBL" id="SMAL01000005">
    <property type="protein sequence ID" value="TCT14649.1"/>
    <property type="molecule type" value="Genomic_DNA"/>
</dbReference>
<name>A0A4R3MJQ6_9FIRM</name>
<evidence type="ECO:0000256" key="2">
    <source>
        <dbReference type="ARBA" id="ARBA00022485"/>
    </source>
</evidence>
<dbReference type="PANTHER" id="PTHR11135">
    <property type="entry name" value="HISTONE ACETYLTRANSFERASE-RELATED"/>
    <property type="match status" value="1"/>
</dbReference>
<organism evidence="8 9">
    <name type="scientific">Natranaerovirga pectinivora</name>
    <dbReference type="NCBI Taxonomy" id="682400"/>
    <lineage>
        <taxon>Bacteria</taxon>
        <taxon>Bacillati</taxon>
        <taxon>Bacillota</taxon>
        <taxon>Clostridia</taxon>
        <taxon>Lachnospirales</taxon>
        <taxon>Natranaerovirgaceae</taxon>
        <taxon>Natranaerovirga</taxon>
    </lineage>
</organism>
<dbReference type="SFLD" id="SFLDG01086">
    <property type="entry name" value="elongater_protein-like"/>
    <property type="match status" value="1"/>
</dbReference>
<comment type="caution">
    <text evidence="8">The sequence shown here is derived from an EMBL/GenBank/DDBJ whole genome shotgun (WGS) entry which is preliminary data.</text>
</comment>
<dbReference type="InterPro" id="IPR006638">
    <property type="entry name" value="Elp3/MiaA/NifB-like_rSAM"/>
</dbReference>
<dbReference type="GO" id="GO:0003824">
    <property type="term" value="F:catalytic activity"/>
    <property type="evidence" value="ECO:0007669"/>
    <property type="project" value="InterPro"/>
</dbReference>
<dbReference type="SFLD" id="SFLDG01091">
    <property type="entry name" value="uncharacterized_CHP01210-like"/>
    <property type="match status" value="1"/>
</dbReference>
<evidence type="ECO:0000256" key="3">
    <source>
        <dbReference type="ARBA" id="ARBA00022691"/>
    </source>
</evidence>
<dbReference type="SMART" id="SM00729">
    <property type="entry name" value="Elp3"/>
    <property type="match status" value="1"/>
</dbReference>
<keyword evidence="2" id="KW-0004">4Fe-4S</keyword>
<evidence type="ECO:0000256" key="5">
    <source>
        <dbReference type="ARBA" id="ARBA00023004"/>
    </source>
</evidence>
<dbReference type="AlphaFoldDB" id="A0A4R3MJQ6"/>
<dbReference type="Proteomes" id="UP000294902">
    <property type="component" value="Unassembled WGS sequence"/>
</dbReference>
<accession>A0A4R3MJQ6</accession>
<comment type="cofactor">
    <cofactor evidence="1">
        <name>[4Fe-4S] cluster</name>
        <dbReference type="ChEBI" id="CHEBI:49883"/>
    </cofactor>
</comment>
<dbReference type="PANTHER" id="PTHR11135:SF1">
    <property type="entry name" value="PROTEIN YHCC"/>
    <property type="match status" value="1"/>
</dbReference>
<dbReference type="Pfam" id="PF04055">
    <property type="entry name" value="Radical_SAM"/>
    <property type="match status" value="1"/>
</dbReference>
<keyword evidence="6" id="KW-0411">Iron-sulfur</keyword>
<dbReference type="Pfam" id="PF16199">
    <property type="entry name" value="Radical_SAM_C"/>
    <property type="match status" value="1"/>
</dbReference>
<sequence length="309" mass="35265">MNWDSKPYYSLSTYYKALYHDKVYKISLNGGFTCPNRDGTIDSRGCIFCSEGGSGDFASSDYLSITDQIEEGKKRLANKKIGKGFIAYFQAFTNTYGSIDKLRNIYFEAIHHPDIVGISIATRPDCLSDDVLDLLSELNTIKKVWLELGLQTIHNETAKVIRRGYSLHCFDEAVKKLYALNLDIVVHLIIGLPNESREDILESIKYIAHLPISGVKLQLLHVLKYTDLAKLYYDEQLKVLEKDEYIDLIIDCIEHLPPDMVIHRITGDGPKSILIAPFWSGNKKDVLNSILKRFKERNTYQGKLFNDLD</sequence>
<evidence type="ECO:0000256" key="1">
    <source>
        <dbReference type="ARBA" id="ARBA00001966"/>
    </source>
</evidence>